<evidence type="ECO:0008006" key="3">
    <source>
        <dbReference type="Google" id="ProtNLM"/>
    </source>
</evidence>
<keyword evidence="2" id="KW-1185">Reference proteome</keyword>
<comment type="caution">
    <text evidence="1">The sequence shown here is derived from an EMBL/GenBank/DDBJ whole genome shotgun (WGS) entry which is preliminary data.</text>
</comment>
<gene>
    <name evidence="1" type="ORF">PCOR1329_LOCUS38126</name>
</gene>
<dbReference type="PROSITE" id="PS51318">
    <property type="entry name" value="TAT"/>
    <property type="match status" value="1"/>
</dbReference>
<protein>
    <recommendedName>
        <fullName evidence="3">Cytochrome c domain-containing protein</fullName>
    </recommendedName>
</protein>
<organism evidence="1 2">
    <name type="scientific">Prorocentrum cordatum</name>
    <dbReference type="NCBI Taxonomy" id="2364126"/>
    <lineage>
        <taxon>Eukaryota</taxon>
        <taxon>Sar</taxon>
        <taxon>Alveolata</taxon>
        <taxon>Dinophyceae</taxon>
        <taxon>Prorocentrales</taxon>
        <taxon>Prorocentraceae</taxon>
        <taxon>Prorocentrum</taxon>
    </lineage>
</organism>
<sequence length="297" mass="30777">MPEPMQLRRRRAAVLSAAGLLGALWAGGAFAAGAAARAGGRGRRKAQCVQCHRAGLQEQDTAFPGPRLSWSRGLVARGPCSCPSSCLAARAVGTASAPPRPANSARREDNRIANIPQREGKRAVVCCAAGRIATERQFLPLAAPAAPPTPVPSARAAAPVPELAAHLAPNSVQEAVPVLAVPAPAVTPARAPRAGGAARLVGGRRFSRARARASRSARGARCSRRAAGARLAPRQEVEPVAVPYDPSRVRVQVQLGLRVLQGPQIPSARQARALSASGLSNTAGELVSTDFYIDFGH</sequence>
<evidence type="ECO:0000313" key="1">
    <source>
        <dbReference type="EMBL" id="CAK0843929.1"/>
    </source>
</evidence>
<dbReference type="Proteomes" id="UP001189429">
    <property type="component" value="Unassembled WGS sequence"/>
</dbReference>
<accession>A0ABN9TDU1</accession>
<proteinExistence type="predicted"/>
<evidence type="ECO:0000313" key="2">
    <source>
        <dbReference type="Proteomes" id="UP001189429"/>
    </source>
</evidence>
<name>A0ABN9TDU1_9DINO</name>
<reference evidence="1" key="1">
    <citation type="submission" date="2023-10" db="EMBL/GenBank/DDBJ databases">
        <authorList>
            <person name="Chen Y."/>
            <person name="Shah S."/>
            <person name="Dougan E. K."/>
            <person name="Thang M."/>
            <person name="Chan C."/>
        </authorList>
    </citation>
    <scope>NUCLEOTIDE SEQUENCE [LARGE SCALE GENOMIC DNA]</scope>
</reference>
<dbReference type="InterPro" id="IPR006311">
    <property type="entry name" value="TAT_signal"/>
</dbReference>
<dbReference type="EMBL" id="CAUYUJ010014616">
    <property type="protein sequence ID" value="CAK0843929.1"/>
    <property type="molecule type" value="Genomic_DNA"/>
</dbReference>